<dbReference type="PATRIC" id="fig|40324.63.peg.1487"/>
<dbReference type="EMBL" id="JADUNP010000002">
    <property type="protein sequence ID" value="MBH1650884.1"/>
    <property type="molecule type" value="Genomic_DNA"/>
</dbReference>
<dbReference type="Proteomes" id="UP000243478">
    <property type="component" value="Unassembled WGS sequence"/>
</dbReference>
<gene>
    <name evidence="3" type="ORF">I5U67_01660</name>
    <name evidence="1" type="ORF">QEK83_001261</name>
    <name evidence="2" type="ORF">VM57_03935</name>
</gene>
<proteinExistence type="predicted"/>
<protein>
    <submittedName>
        <fullName evidence="2">Uncharacterized protein</fullName>
    </submittedName>
</protein>
<evidence type="ECO:0000313" key="4">
    <source>
        <dbReference type="Proteomes" id="UP000243478"/>
    </source>
</evidence>
<comment type="caution">
    <text evidence="2">The sequence shown here is derived from an EMBL/GenBank/DDBJ whole genome shotgun (WGS) entry which is preliminary data.</text>
</comment>
<evidence type="ECO:0000313" key="3">
    <source>
        <dbReference type="EMBL" id="MBH1650884.1"/>
    </source>
</evidence>
<evidence type="ECO:0000313" key="2">
    <source>
        <dbReference type="EMBL" id="KKD57567.1"/>
    </source>
</evidence>
<reference evidence="2 4" key="1">
    <citation type="submission" date="2015-03" db="EMBL/GenBank/DDBJ databases">
        <title>Draft genome of Stenotrophomonas maltophila isolated from urine specimen.</title>
        <authorList>
            <person name="Murugan N."/>
            <person name="Malathi J."/>
            <person name="Umashankar V."/>
            <person name="Madhavan H."/>
        </authorList>
    </citation>
    <scope>NUCLEOTIDE SEQUENCE [LARGE SCALE GENOMIC DNA]</scope>
    <source>
        <strain evidence="2 4">JMNMN1</strain>
    </source>
</reference>
<dbReference type="Proteomes" id="UP000625930">
    <property type="component" value="Unassembled WGS sequence"/>
</dbReference>
<dbReference type="RefSeq" id="WP_050483582.1">
    <property type="nucleotide sequence ID" value="NZ_AP021908.1"/>
</dbReference>
<reference evidence="3" key="2">
    <citation type="submission" date="2020-11" db="EMBL/GenBank/DDBJ databases">
        <title>Enhanced detection system for hospital associated transmission using whole genome sequencing surveillance.</title>
        <authorList>
            <person name="Harrison L.H."/>
            <person name="Van Tyne D."/>
            <person name="Marsh J.W."/>
            <person name="Griffith M.P."/>
            <person name="Snyder D.J."/>
            <person name="Cooper V.S."/>
            <person name="Mustapha M."/>
        </authorList>
    </citation>
    <scope>NUCLEOTIDE SEQUENCE</scope>
    <source>
        <strain evidence="3">STEN00091</strain>
    </source>
</reference>
<name>A0A0F5ZQG3_STEMA</name>
<dbReference type="EMBL" id="JZRZ01000008">
    <property type="protein sequence ID" value="KKD57567.1"/>
    <property type="molecule type" value="Genomic_DNA"/>
</dbReference>
<reference evidence="1" key="3">
    <citation type="submission" date="2022-07" db="EMBL/GenBank/DDBJ databases">
        <authorList>
            <consortium name="Clinical and Environmental Microbiology Branch: Whole genome sequencing antimicrobial resistance pathogens in the healthcare setting"/>
        </authorList>
    </citation>
    <scope>NUCLEOTIDE SEQUENCE</scope>
    <source>
        <strain evidence="1">Stenotrophomonas_maltophilia_2021CK-00905</strain>
    </source>
</reference>
<dbReference type="EMBL" id="ABLOMU010000009">
    <property type="protein sequence ID" value="EKT4440627.1"/>
    <property type="molecule type" value="Genomic_DNA"/>
</dbReference>
<dbReference type="Gene3D" id="3.30.40.220">
    <property type="match status" value="1"/>
</dbReference>
<organism evidence="2 4">
    <name type="scientific">Stenotrophomonas maltophilia</name>
    <name type="common">Pseudomonas maltophilia</name>
    <name type="synonym">Xanthomonas maltophilia</name>
    <dbReference type="NCBI Taxonomy" id="40324"/>
    <lineage>
        <taxon>Bacteria</taxon>
        <taxon>Pseudomonadati</taxon>
        <taxon>Pseudomonadota</taxon>
        <taxon>Gammaproteobacteria</taxon>
        <taxon>Lysobacterales</taxon>
        <taxon>Lysobacteraceae</taxon>
        <taxon>Stenotrophomonas</taxon>
        <taxon>Stenotrophomonas maltophilia group</taxon>
    </lineage>
</organism>
<dbReference type="AlphaFoldDB" id="A0A0F5ZQG3"/>
<evidence type="ECO:0000313" key="1">
    <source>
        <dbReference type="EMBL" id="EKT4440627.1"/>
    </source>
</evidence>
<accession>A0A0F5ZQG3</accession>
<dbReference type="Proteomes" id="UP001214521">
    <property type="component" value="Unassembled WGS sequence"/>
</dbReference>
<sequence length="112" mass="12328">MGRDALTRGKRDIALALVRQAKRRAARKGLPFDLTSDDIVVPDFCPALGIPLYRAVGRKAQGPNSPTLDRIEPDLGYVRGNVRVISARANQIKSDATPSELLRVACYVQENR</sequence>